<keyword evidence="4" id="KW-1185">Reference proteome</keyword>
<dbReference type="SUPFAM" id="SSF55781">
    <property type="entry name" value="GAF domain-like"/>
    <property type="match status" value="1"/>
</dbReference>
<evidence type="ECO:0000313" key="4">
    <source>
        <dbReference type="Proteomes" id="UP001189429"/>
    </source>
</evidence>
<feature type="region of interest" description="Disordered" evidence="1">
    <location>
        <begin position="1"/>
        <end position="50"/>
    </location>
</feature>
<feature type="domain" description="GAF" evidence="2">
    <location>
        <begin position="94"/>
        <end position="251"/>
    </location>
</feature>
<reference evidence="3" key="1">
    <citation type="submission" date="2023-10" db="EMBL/GenBank/DDBJ databases">
        <authorList>
            <person name="Chen Y."/>
            <person name="Shah S."/>
            <person name="Dougan E. K."/>
            <person name="Thang M."/>
            <person name="Chan C."/>
        </authorList>
    </citation>
    <scope>NUCLEOTIDE SEQUENCE [LARGE SCALE GENOMIC DNA]</scope>
</reference>
<comment type="caution">
    <text evidence="3">The sequence shown here is derived from an EMBL/GenBank/DDBJ whole genome shotgun (WGS) entry which is preliminary data.</text>
</comment>
<dbReference type="InterPro" id="IPR029016">
    <property type="entry name" value="GAF-like_dom_sf"/>
</dbReference>
<dbReference type="Gene3D" id="3.30.450.40">
    <property type="match status" value="1"/>
</dbReference>
<evidence type="ECO:0000256" key="1">
    <source>
        <dbReference type="SAM" id="MobiDB-lite"/>
    </source>
</evidence>
<dbReference type="InterPro" id="IPR003018">
    <property type="entry name" value="GAF"/>
</dbReference>
<name>A0ABN9YBH8_9DINO</name>
<sequence>MQPPVGAGRRHLEQGAGSNPRRSSRRGAERGGRSIPEPDCSPCSDGRHRGVARRSDGICRLDLPLDEGLGSNAALLRTIDGLMQCSLLVNADLSTERILQQIMEEAKAIVGAEVASVFLVDAPRQELFSRVNSTGAEIRVPVGSGIVGHVAARGEAVITDPRRLHGSSFPQGGGPGNRLQETRSILCAPLKTRRGSVMGVVELINKTSDGALLRSSPEADGHEGFTLDDVQFVQVFASQAALAVAGSEALRGA</sequence>
<dbReference type="Proteomes" id="UP001189429">
    <property type="component" value="Unassembled WGS sequence"/>
</dbReference>
<dbReference type="SMART" id="SM00065">
    <property type="entry name" value="GAF"/>
    <property type="match status" value="1"/>
</dbReference>
<organism evidence="3 4">
    <name type="scientific">Prorocentrum cordatum</name>
    <dbReference type="NCBI Taxonomy" id="2364126"/>
    <lineage>
        <taxon>Eukaryota</taxon>
        <taxon>Sar</taxon>
        <taxon>Alveolata</taxon>
        <taxon>Dinophyceae</taxon>
        <taxon>Prorocentrales</taxon>
        <taxon>Prorocentraceae</taxon>
        <taxon>Prorocentrum</taxon>
    </lineage>
</organism>
<evidence type="ECO:0000259" key="2">
    <source>
        <dbReference type="SMART" id="SM00065"/>
    </source>
</evidence>
<accession>A0ABN9YBH8</accession>
<protein>
    <recommendedName>
        <fullName evidence="2">GAF domain-containing protein</fullName>
    </recommendedName>
</protein>
<gene>
    <name evidence="3" type="ORF">PCOR1329_LOCUS84351</name>
</gene>
<dbReference type="EMBL" id="CAUYUJ010022321">
    <property type="protein sequence ID" value="CAK0910098.1"/>
    <property type="molecule type" value="Genomic_DNA"/>
</dbReference>
<feature type="non-terminal residue" evidence="3">
    <location>
        <position position="253"/>
    </location>
</feature>
<dbReference type="Pfam" id="PF01590">
    <property type="entry name" value="GAF"/>
    <property type="match status" value="1"/>
</dbReference>
<proteinExistence type="predicted"/>
<evidence type="ECO:0000313" key="3">
    <source>
        <dbReference type="EMBL" id="CAK0910098.1"/>
    </source>
</evidence>